<name>A0A0B7MVH3_9FUNG</name>
<organism evidence="1 2">
    <name type="scientific">Parasitella parasitica</name>
    <dbReference type="NCBI Taxonomy" id="35722"/>
    <lineage>
        <taxon>Eukaryota</taxon>
        <taxon>Fungi</taxon>
        <taxon>Fungi incertae sedis</taxon>
        <taxon>Mucoromycota</taxon>
        <taxon>Mucoromycotina</taxon>
        <taxon>Mucoromycetes</taxon>
        <taxon>Mucorales</taxon>
        <taxon>Mucorineae</taxon>
        <taxon>Mucoraceae</taxon>
        <taxon>Parasitella</taxon>
    </lineage>
</organism>
<proteinExistence type="predicted"/>
<evidence type="ECO:0000313" key="2">
    <source>
        <dbReference type="Proteomes" id="UP000054107"/>
    </source>
</evidence>
<evidence type="ECO:0000313" key="1">
    <source>
        <dbReference type="EMBL" id="CEP09122.1"/>
    </source>
</evidence>
<dbReference type="Proteomes" id="UP000054107">
    <property type="component" value="Unassembled WGS sequence"/>
</dbReference>
<dbReference type="EMBL" id="LN721116">
    <property type="protein sequence ID" value="CEP09122.1"/>
    <property type="molecule type" value="Genomic_DNA"/>
</dbReference>
<keyword evidence="2" id="KW-1185">Reference proteome</keyword>
<reference evidence="1 2" key="1">
    <citation type="submission" date="2014-09" db="EMBL/GenBank/DDBJ databases">
        <authorList>
            <person name="Ellenberger Sabrina"/>
        </authorList>
    </citation>
    <scope>NUCLEOTIDE SEQUENCE [LARGE SCALE GENOMIC DNA]</scope>
    <source>
        <strain evidence="1 2">CBS 412.66</strain>
    </source>
</reference>
<dbReference type="OrthoDB" id="2284342at2759"/>
<gene>
    <name evidence="1" type="primary">PARPA_02579.1 scaffold 4891</name>
</gene>
<protein>
    <submittedName>
        <fullName evidence="1">Uncharacterized protein</fullName>
    </submittedName>
</protein>
<accession>A0A0B7MVH3</accession>
<dbReference type="AlphaFoldDB" id="A0A0B7MVH3"/>
<sequence>MSEFNKENFLRMQQEELANANYVIHQLQAQVPQDPAGQDLTAPLHSFEIKIFSPVLPWLIVRSDLIEQYPHIRGLNYQPPQILPAAKSRLNGSQAREDGTLKSVKYFPSSGHSGSRVVFQ</sequence>